<keyword evidence="2" id="KW-0732">Signal</keyword>
<evidence type="ECO:0000259" key="11">
    <source>
        <dbReference type="PROSITE" id="PS50240"/>
    </source>
</evidence>
<reference evidence="13" key="1">
    <citation type="submission" date="2014-05" db="EMBL/GenBank/DDBJ databases">
        <authorList>
            <person name="Chronopoulou M."/>
        </authorList>
    </citation>
    <scope>NUCLEOTIDE SEQUENCE</scope>
    <source>
        <tissue evidence="13">Whole organism</tissue>
    </source>
</reference>
<evidence type="ECO:0000256" key="1">
    <source>
        <dbReference type="ARBA" id="ARBA00022670"/>
    </source>
</evidence>
<feature type="compositionally biased region" description="Low complexity" evidence="10">
    <location>
        <begin position="205"/>
        <end position="229"/>
    </location>
</feature>
<dbReference type="InterPro" id="IPR001314">
    <property type="entry name" value="Peptidase_S1A"/>
</dbReference>
<protein>
    <recommendedName>
        <fullName evidence="9">CLIP domain-containing serine protease</fullName>
        <ecNumber evidence="8">3.4.21.-</ecNumber>
    </recommendedName>
</protein>
<evidence type="ECO:0000259" key="12">
    <source>
        <dbReference type="PROSITE" id="PS51888"/>
    </source>
</evidence>
<dbReference type="EMBL" id="HACA01032800">
    <property type="protein sequence ID" value="CDW50161.1"/>
    <property type="molecule type" value="Transcribed_RNA"/>
</dbReference>
<feature type="region of interest" description="Disordered" evidence="10">
    <location>
        <begin position="182"/>
        <end position="235"/>
    </location>
</feature>
<feature type="domain" description="Clip" evidence="12">
    <location>
        <begin position="113"/>
        <end position="172"/>
    </location>
</feature>
<accession>A0A0K2VJJ2</accession>
<evidence type="ECO:0000256" key="4">
    <source>
        <dbReference type="ARBA" id="ARBA00022825"/>
    </source>
</evidence>
<dbReference type="CDD" id="cd00190">
    <property type="entry name" value="Tryp_SPc"/>
    <property type="match status" value="1"/>
</dbReference>
<dbReference type="PANTHER" id="PTHR24252:SF7">
    <property type="entry name" value="HYALIN"/>
    <property type="match status" value="1"/>
</dbReference>
<dbReference type="GO" id="GO:0005576">
    <property type="term" value="C:extracellular region"/>
    <property type="evidence" value="ECO:0007669"/>
    <property type="project" value="UniProtKB-SubCell"/>
</dbReference>
<evidence type="ECO:0000256" key="2">
    <source>
        <dbReference type="ARBA" id="ARBA00022729"/>
    </source>
</evidence>
<dbReference type="InterPro" id="IPR043504">
    <property type="entry name" value="Peptidase_S1_PA_chymotrypsin"/>
</dbReference>
<dbReference type="SUPFAM" id="SSF50494">
    <property type="entry name" value="Trypsin-like serine proteases"/>
    <property type="match status" value="1"/>
</dbReference>
<comment type="domain">
    <text evidence="9">The clip domain consists of 35-55 residues which are 'knitted' together usually by 3 conserved disulfide bonds forming a clip-like compact structure.</text>
</comment>
<dbReference type="EMBL" id="HACA01032799">
    <property type="protein sequence ID" value="CDW50160.1"/>
    <property type="molecule type" value="Transcribed_RNA"/>
</dbReference>
<dbReference type="InterPro" id="IPR009003">
    <property type="entry name" value="Peptidase_S1_PA"/>
</dbReference>
<evidence type="ECO:0000256" key="6">
    <source>
        <dbReference type="ARBA" id="ARBA00023180"/>
    </source>
</evidence>
<dbReference type="SMART" id="SM00020">
    <property type="entry name" value="Tryp_SPc"/>
    <property type="match status" value="1"/>
</dbReference>
<dbReference type="AlphaFoldDB" id="A0A0K2VJJ2"/>
<sequence>MVWGYYCIIISITISVSFGQFVIPTDDEEPEREESCHLPTGKPALCVPVERCRQVQNLIKGLNSPLETDIALLIRDGLFCRNRHNPDETNLCCPIDGIDPPPKTRPFVRDLGECVLSNGLGSSCVTFSRCSPFLALLKNLNGKGPLHPDIPNLIQNAWKCGRDENRRPQVCCPDPAIFPLNPPDDKKLTTPTPITSTKTTEEEITTTPASSTTRNVVTTPETPESTTLSPREEDLKRFESHPNRRILAPSDMCGHPAAPSRIVGGKDASLGQFPWLVNIGYRFRSKPEVLYRCGGALIGAQYVLTAAHCVSRLPRGFSPSTIRIGEFDLSKDDDCFEESGIKICSEPVQNFDLEKIIPHPLYGKTPHNLHDIALVKLERSAIENDYVTTICLPFSHDEEENYETSDLALRSLFTVAGWGATTNRGTHPADILQYLDVSIFNSTQCSDVFKKRSSSVTPGNQICAGGEKNKDSCSGDSGSALMQEFAFQYTAVGVVSFGPKLCGTEGVPGVYTRVRNYLDWILDNLE</sequence>
<keyword evidence="4 8" id="KW-0720">Serine protease</keyword>
<evidence type="ECO:0000256" key="5">
    <source>
        <dbReference type="ARBA" id="ARBA00023157"/>
    </source>
</evidence>
<name>A0A0K2VJJ2_LEPSM</name>
<dbReference type="InterPro" id="IPR033116">
    <property type="entry name" value="TRYPSIN_SER"/>
</dbReference>
<dbReference type="InterPro" id="IPR018114">
    <property type="entry name" value="TRYPSIN_HIS"/>
</dbReference>
<dbReference type="GO" id="GO:0006508">
    <property type="term" value="P:proteolysis"/>
    <property type="evidence" value="ECO:0007669"/>
    <property type="project" value="UniProtKB-KW"/>
</dbReference>
<comment type="similarity">
    <text evidence="7 9">Belongs to the peptidase S1 family. CLIP subfamily.</text>
</comment>
<dbReference type="FunFam" id="2.40.10.10:FF:000028">
    <property type="entry name" value="Serine protease easter"/>
    <property type="match status" value="1"/>
</dbReference>
<dbReference type="InterPro" id="IPR022700">
    <property type="entry name" value="CLIP"/>
</dbReference>
<dbReference type="PROSITE" id="PS50240">
    <property type="entry name" value="TRYPSIN_DOM"/>
    <property type="match status" value="1"/>
</dbReference>
<keyword evidence="5" id="KW-1015">Disulfide bond</keyword>
<evidence type="ECO:0000256" key="7">
    <source>
        <dbReference type="ARBA" id="ARBA00024195"/>
    </source>
</evidence>
<dbReference type="PROSITE" id="PS00135">
    <property type="entry name" value="TRYPSIN_SER"/>
    <property type="match status" value="1"/>
</dbReference>
<dbReference type="Gene3D" id="2.40.10.10">
    <property type="entry name" value="Trypsin-like serine proteases"/>
    <property type="match status" value="3"/>
</dbReference>
<dbReference type="OrthoDB" id="6352817at2759"/>
<dbReference type="GO" id="GO:0004252">
    <property type="term" value="F:serine-type endopeptidase activity"/>
    <property type="evidence" value="ECO:0007669"/>
    <property type="project" value="UniProtKB-UniRule"/>
</dbReference>
<dbReference type="Gene3D" id="3.30.1640.30">
    <property type="match status" value="2"/>
</dbReference>
<feature type="domain" description="Peptidase S1" evidence="11">
    <location>
        <begin position="262"/>
        <end position="526"/>
    </location>
</feature>
<evidence type="ECO:0000256" key="10">
    <source>
        <dbReference type="SAM" id="MobiDB-lite"/>
    </source>
</evidence>
<dbReference type="SMART" id="SM00680">
    <property type="entry name" value="CLIP"/>
    <property type="match status" value="2"/>
</dbReference>
<dbReference type="PROSITE" id="PS00134">
    <property type="entry name" value="TRYPSIN_HIS"/>
    <property type="match status" value="1"/>
</dbReference>
<keyword evidence="1 8" id="KW-0645">Protease</keyword>
<dbReference type="PANTHER" id="PTHR24252">
    <property type="entry name" value="ACROSIN-RELATED"/>
    <property type="match status" value="1"/>
</dbReference>
<evidence type="ECO:0000256" key="3">
    <source>
        <dbReference type="ARBA" id="ARBA00022801"/>
    </source>
</evidence>
<dbReference type="PRINTS" id="PR00722">
    <property type="entry name" value="CHYMOTRYPSIN"/>
</dbReference>
<proteinExistence type="inferred from homology"/>
<keyword evidence="9" id="KW-0964">Secreted</keyword>
<evidence type="ECO:0000256" key="9">
    <source>
        <dbReference type="RuleBase" id="RU366078"/>
    </source>
</evidence>
<dbReference type="EC" id="3.4.21.-" evidence="8"/>
<keyword evidence="3 8" id="KW-0378">Hydrolase</keyword>
<evidence type="ECO:0000313" key="13">
    <source>
        <dbReference type="EMBL" id="CDW50161.1"/>
    </source>
</evidence>
<keyword evidence="6" id="KW-0325">Glycoprotein</keyword>
<organism evidence="13">
    <name type="scientific">Lepeophtheirus salmonis</name>
    <name type="common">Salmon louse</name>
    <name type="synonym">Caligus salmonis</name>
    <dbReference type="NCBI Taxonomy" id="72036"/>
    <lineage>
        <taxon>Eukaryota</taxon>
        <taxon>Metazoa</taxon>
        <taxon>Ecdysozoa</taxon>
        <taxon>Arthropoda</taxon>
        <taxon>Crustacea</taxon>
        <taxon>Multicrustacea</taxon>
        <taxon>Hexanauplia</taxon>
        <taxon>Copepoda</taxon>
        <taxon>Siphonostomatoida</taxon>
        <taxon>Caligidae</taxon>
        <taxon>Lepeophtheirus</taxon>
    </lineage>
</organism>
<dbReference type="InterPro" id="IPR001254">
    <property type="entry name" value="Trypsin_dom"/>
</dbReference>
<evidence type="ECO:0000256" key="8">
    <source>
        <dbReference type="RuleBase" id="RU363034"/>
    </source>
</evidence>
<dbReference type="PROSITE" id="PS51888">
    <property type="entry name" value="CLIP"/>
    <property type="match status" value="1"/>
</dbReference>
<dbReference type="Pfam" id="PF12032">
    <property type="entry name" value="CLIP"/>
    <property type="match status" value="1"/>
</dbReference>
<dbReference type="InterPro" id="IPR038565">
    <property type="entry name" value="CLIP_sf"/>
</dbReference>
<dbReference type="Pfam" id="PF00089">
    <property type="entry name" value="Trypsin"/>
    <property type="match status" value="1"/>
</dbReference>
<comment type="subcellular location">
    <subcellularLocation>
        <location evidence="9">Secreted</location>
    </subcellularLocation>
</comment>
<feature type="compositionally biased region" description="Low complexity" evidence="10">
    <location>
        <begin position="189"/>
        <end position="198"/>
    </location>
</feature>